<keyword evidence="6 13" id="KW-0812">Transmembrane</keyword>
<keyword evidence="5" id="KW-0808">Transferase</keyword>
<proteinExistence type="predicted"/>
<dbReference type="InterPro" id="IPR004358">
    <property type="entry name" value="Sig_transdc_His_kin-like_C"/>
</dbReference>
<dbReference type="InterPro" id="IPR038318">
    <property type="entry name" value="KdpD_sf"/>
</dbReference>
<evidence type="ECO:0000256" key="4">
    <source>
        <dbReference type="ARBA" id="ARBA00022553"/>
    </source>
</evidence>
<dbReference type="InterPro" id="IPR003661">
    <property type="entry name" value="HisK_dim/P_dom"/>
</dbReference>
<sequence>MLTQSNIAERATRLAGMPAVCPLRGYAWGVAAPFICTVVNWPMRDLLGQPSILMIYLLGVFLVATCYGFGAAILASLLSAPLFAYYFARPIFSFAISDLENMVGLAVMIVVANLTSNLQDKARQQAELALQRERRTNALYQLSQALADASDQMAVARVAVQHIYDQFGAQSVLLFADDQGKLIYPDGDPLACSLRHVSLSGAQGAFQLDKDLPQSTPDSPFFYPLERSQSALALLAIHSQNGPLDADPNLSGFFATFRSLIAQTLQRLHFAEQAKSATLQAETEALRNALLSAISHDLRTPLTRITGAAGALIESGNDCTDEDRQDFGKVIFDEAQRMSDLTGKILNMARLSSGKIILHQDWNALEEIVGSALTRLNNSLLDRPVRTQLPNSLPLVWIDAVLLEQVLINLIENAIKYTPAGSPIDISAEKLPTGLQLVVSDYGHGIPKNMEEKLFEKFYSLETETQEGGVGLGLALCRAIIEAHGGSMRAANVVGKGAAFIMDLPLLEPPILNWEDAGMHTV</sequence>
<evidence type="ECO:0000256" key="7">
    <source>
        <dbReference type="ARBA" id="ARBA00022741"/>
    </source>
</evidence>
<dbReference type="Gene3D" id="1.10.287.130">
    <property type="match status" value="1"/>
</dbReference>
<dbReference type="Pfam" id="PF00512">
    <property type="entry name" value="HisKA"/>
    <property type="match status" value="1"/>
</dbReference>
<keyword evidence="11" id="KW-0902">Two-component regulatory system</keyword>
<evidence type="ECO:0000313" key="15">
    <source>
        <dbReference type="EMBL" id="TCV75214.1"/>
    </source>
</evidence>
<dbReference type="CDD" id="cd00082">
    <property type="entry name" value="HisKA"/>
    <property type="match status" value="1"/>
</dbReference>
<dbReference type="SMART" id="SM00388">
    <property type="entry name" value="HisKA"/>
    <property type="match status" value="1"/>
</dbReference>
<dbReference type="InterPro" id="IPR029016">
    <property type="entry name" value="GAF-like_dom_sf"/>
</dbReference>
<evidence type="ECO:0000256" key="2">
    <source>
        <dbReference type="ARBA" id="ARBA00004141"/>
    </source>
</evidence>
<keyword evidence="4" id="KW-0597">Phosphoprotein</keyword>
<evidence type="ECO:0000256" key="10">
    <source>
        <dbReference type="ARBA" id="ARBA00022989"/>
    </source>
</evidence>
<dbReference type="InterPro" id="IPR052023">
    <property type="entry name" value="Histidine_kinase_KdpD"/>
</dbReference>
<keyword evidence="8" id="KW-0418">Kinase</keyword>
<protein>
    <recommendedName>
        <fullName evidence="3">histidine kinase</fullName>
        <ecNumber evidence="3">2.7.13.3</ecNumber>
    </recommendedName>
</protein>
<dbReference type="Pfam" id="PF13493">
    <property type="entry name" value="DUF4118"/>
    <property type="match status" value="1"/>
</dbReference>
<keyword evidence="9" id="KW-0067">ATP-binding</keyword>
<dbReference type="SUPFAM" id="SSF55874">
    <property type="entry name" value="ATPase domain of HSP90 chaperone/DNA topoisomerase II/histidine kinase"/>
    <property type="match status" value="1"/>
</dbReference>
<evidence type="ECO:0000256" key="5">
    <source>
        <dbReference type="ARBA" id="ARBA00022679"/>
    </source>
</evidence>
<feature type="transmembrane region" description="Helical" evidence="13">
    <location>
        <begin position="25"/>
        <end position="43"/>
    </location>
</feature>
<dbReference type="InterPro" id="IPR025201">
    <property type="entry name" value="KdpD_TM"/>
</dbReference>
<feature type="transmembrane region" description="Helical" evidence="13">
    <location>
        <begin position="91"/>
        <end position="114"/>
    </location>
</feature>
<feature type="domain" description="Histidine kinase" evidence="14">
    <location>
        <begin position="293"/>
        <end position="508"/>
    </location>
</feature>
<dbReference type="SUPFAM" id="SSF47384">
    <property type="entry name" value="Homodimeric domain of signal transducing histidine kinase"/>
    <property type="match status" value="1"/>
</dbReference>
<dbReference type="Pfam" id="PF02518">
    <property type="entry name" value="HATPase_c"/>
    <property type="match status" value="1"/>
</dbReference>
<keyword evidence="12 13" id="KW-0472">Membrane</keyword>
<dbReference type="Gene3D" id="3.30.450.40">
    <property type="match status" value="1"/>
</dbReference>
<keyword evidence="10 13" id="KW-1133">Transmembrane helix</keyword>
<organism evidence="15 16">
    <name type="scientific">Methylomonas methanica</name>
    <dbReference type="NCBI Taxonomy" id="421"/>
    <lineage>
        <taxon>Bacteria</taxon>
        <taxon>Pseudomonadati</taxon>
        <taxon>Pseudomonadota</taxon>
        <taxon>Gammaproteobacteria</taxon>
        <taxon>Methylococcales</taxon>
        <taxon>Methylococcaceae</taxon>
        <taxon>Methylomonas</taxon>
    </lineage>
</organism>
<dbReference type="EMBL" id="SMCN01000036">
    <property type="protein sequence ID" value="TCV75214.1"/>
    <property type="molecule type" value="Genomic_DNA"/>
</dbReference>
<accession>A0ABY2CFX9</accession>
<evidence type="ECO:0000256" key="13">
    <source>
        <dbReference type="SAM" id="Phobius"/>
    </source>
</evidence>
<evidence type="ECO:0000256" key="12">
    <source>
        <dbReference type="ARBA" id="ARBA00023136"/>
    </source>
</evidence>
<dbReference type="InterPro" id="IPR005467">
    <property type="entry name" value="His_kinase_dom"/>
</dbReference>
<evidence type="ECO:0000256" key="11">
    <source>
        <dbReference type="ARBA" id="ARBA00023012"/>
    </source>
</evidence>
<comment type="catalytic activity">
    <reaction evidence="1">
        <text>ATP + protein L-histidine = ADP + protein N-phospho-L-histidine.</text>
        <dbReference type="EC" id="2.7.13.3"/>
    </reaction>
</comment>
<dbReference type="InterPro" id="IPR036890">
    <property type="entry name" value="HATPase_C_sf"/>
</dbReference>
<name>A0ABY2CFX9_METMH</name>
<dbReference type="PRINTS" id="PR00344">
    <property type="entry name" value="BCTRLSENSOR"/>
</dbReference>
<gene>
    <name evidence="15" type="ORF">EDE11_13619</name>
</gene>
<dbReference type="InterPro" id="IPR036097">
    <property type="entry name" value="HisK_dim/P_sf"/>
</dbReference>
<evidence type="ECO:0000259" key="14">
    <source>
        <dbReference type="PROSITE" id="PS50109"/>
    </source>
</evidence>
<dbReference type="Proteomes" id="UP000295649">
    <property type="component" value="Unassembled WGS sequence"/>
</dbReference>
<dbReference type="Gene3D" id="3.30.565.10">
    <property type="entry name" value="Histidine kinase-like ATPase, C-terminal domain"/>
    <property type="match status" value="1"/>
</dbReference>
<dbReference type="PROSITE" id="PS50109">
    <property type="entry name" value="HIS_KIN"/>
    <property type="match status" value="1"/>
</dbReference>
<dbReference type="InterPro" id="IPR003594">
    <property type="entry name" value="HATPase_dom"/>
</dbReference>
<evidence type="ECO:0000256" key="3">
    <source>
        <dbReference type="ARBA" id="ARBA00012438"/>
    </source>
</evidence>
<dbReference type="SMART" id="SM00387">
    <property type="entry name" value="HATPase_c"/>
    <property type="match status" value="1"/>
</dbReference>
<evidence type="ECO:0000256" key="8">
    <source>
        <dbReference type="ARBA" id="ARBA00022777"/>
    </source>
</evidence>
<comment type="caution">
    <text evidence="15">The sequence shown here is derived from an EMBL/GenBank/DDBJ whole genome shotgun (WGS) entry which is preliminary data.</text>
</comment>
<dbReference type="Gene3D" id="1.20.120.620">
    <property type="entry name" value="Backbone structure of the membrane domain of e. Coli histidine kinase receptor kdpd"/>
    <property type="match status" value="1"/>
</dbReference>
<dbReference type="CDD" id="cd00075">
    <property type="entry name" value="HATPase"/>
    <property type="match status" value="1"/>
</dbReference>
<keyword evidence="7" id="KW-0547">Nucleotide-binding</keyword>
<dbReference type="EC" id="2.7.13.3" evidence="3"/>
<dbReference type="PANTHER" id="PTHR45569">
    <property type="entry name" value="SENSOR PROTEIN KDPD"/>
    <property type="match status" value="1"/>
</dbReference>
<feature type="transmembrane region" description="Helical" evidence="13">
    <location>
        <begin position="55"/>
        <end position="79"/>
    </location>
</feature>
<keyword evidence="16" id="KW-1185">Reference proteome</keyword>
<evidence type="ECO:0000313" key="16">
    <source>
        <dbReference type="Proteomes" id="UP000295649"/>
    </source>
</evidence>
<reference evidence="15 16" key="1">
    <citation type="submission" date="2019-03" db="EMBL/GenBank/DDBJ databases">
        <title>Systems level insights into methane cycling in arid and semi-arid ecosystems.</title>
        <authorList>
            <person name="Kalyuzhnaya M."/>
        </authorList>
    </citation>
    <scope>NUCLEOTIDE SEQUENCE [LARGE SCALE GENOMIC DNA]</scope>
    <source>
        <strain evidence="15 16">S-1</strain>
    </source>
</reference>
<evidence type="ECO:0000256" key="6">
    <source>
        <dbReference type="ARBA" id="ARBA00022692"/>
    </source>
</evidence>
<evidence type="ECO:0000256" key="9">
    <source>
        <dbReference type="ARBA" id="ARBA00022840"/>
    </source>
</evidence>
<dbReference type="PANTHER" id="PTHR45569:SF1">
    <property type="entry name" value="SENSOR PROTEIN KDPD"/>
    <property type="match status" value="1"/>
</dbReference>
<evidence type="ECO:0000256" key="1">
    <source>
        <dbReference type="ARBA" id="ARBA00000085"/>
    </source>
</evidence>
<comment type="subcellular location">
    <subcellularLocation>
        <location evidence="2">Membrane</location>
        <topology evidence="2">Multi-pass membrane protein</topology>
    </subcellularLocation>
</comment>